<name>A0A1H8PEZ4_9EURY</name>
<organism evidence="1 2">
    <name type="scientific">Halorientalis persicus</name>
    <dbReference type="NCBI Taxonomy" id="1367881"/>
    <lineage>
        <taxon>Archaea</taxon>
        <taxon>Methanobacteriati</taxon>
        <taxon>Methanobacteriota</taxon>
        <taxon>Stenosarchaea group</taxon>
        <taxon>Halobacteria</taxon>
        <taxon>Halobacteriales</taxon>
        <taxon>Haloarculaceae</taxon>
        <taxon>Halorientalis</taxon>
    </lineage>
</organism>
<reference evidence="2" key="1">
    <citation type="submission" date="2016-10" db="EMBL/GenBank/DDBJ databases">
        <authorList>
            <person name="Varghese N."/>
            <person name="Submissions S."/>
        </authorList>
    </citation>
    <scope>NUCLEOTIDE SEQUENCE [LARGE SCALE GENOMIC DNA]</scope>
    <source>
        <strain evidence="2">IBRC-M 10043</strain>
    </source>
</reference>
<proteinExistence type="predicted"/>
<dbReference type="EMBL" id="FOCX01000012">
    <property type="protein sequence ID" value="SEO40274.1"/>
    <property type="molecule type" value="Genomic_DNA"/>
</dbReference>
<dbReference type="AlphaFoldDB" id="A0A1H8PEZ4"/>
<dbReference type="Proteomes" id="UP000198775">
    <property type="component" value="Unassembled WGS sequence"/>
</dbReference>
<keyword evidence="2" id="KW-1185">Reference proteome</keyword>
<evidence type="ECO:0000313" key="1">
    <source>
        <dbReference type="EMBL" id="SEO40274.1"/>
    </source>
</evidence>
<gene>
    <name evidence="1" type="ORF">SAMN05216388_101223</name>
</gene>
<protein>
    <submittedName>
        <fullName evidence="1">Uncharacterized protein</fullName>
    </submittedName>
</protein>
<evidence type="ECO:0000313" key="2">
    <source>
        <dbReference type="Proteomes" id="UP000198775"/>
    </source>
</evidence>
<sequence>MPVNWEAQRKMDRDVEENADLYEVLADESDDD</sequence>
<accession>A0A1H8PEZ4</accession>